<evidence type="ECO:0000256" key="1">
    <source>
        <dbReference type="SAM" id="SignalP"/>
    </source>
</evidence>
<evidence type="ECO:0000313" key="4">
    <source>
        <dbReference type="Proteomes" id="UP001597472"/>
    </source>
</evidence>
<protein>
    <submittedName>
        <fullName evidence="3">DUF4412 domain-containing protein</fullName>
    </submittedName>
</protein>
<keyword evidence="1" id="KW-0732">Signal</keyword>
<reference evidence="4" key="1">
    <citation type="journal article" date="2019" name="Int. J. Syst. Evol. Microbiol.">
        <title>The Global Catalogue of Microorganisms (GCM) 10K type strain sequencing project: providing services to taxonomists for standard genome sequencing and annotation.</title>
        <authorList>
            <consortium name="The Broad Institute Genomics Platform"/>
            <consortium name="The Broad Institute Genome Sequencing Center for Infectious Disease"/>
            <person name="Wu L."/>
            <person name="Ma J."/>
        </authorList>
    </citation>
    <scope>NUCLEOTIDE SEQUENCE [LARGE SCALE GENOMIC DNA]</scope>
    <source>
        <strain evidence="4">KCTC 42587</strain>
    </source>
</reference>
<dbReference type="Proteomes" id="UP001597472">
    <property type="component" value="Unassembled WGS sequence"/>
</dbReference>
<evidence type="ECO:0000259" key="2">
    <source>
        <dbReference type="Pfam" id="PF14371"/>
    </source>
</evidence>
<evidence type="ECO:0000313" key="3">
    <source>
        <dbReference type="EMBL" id="MFD2550222.1"/>
    </source>
</evidence>
<proteinExistence type="predicted"/>
<organism evidence="3 4">
    <name type="scientific">Bizionia sediminis</name>
    <dbReference type="NCBI Taxonomy" id="1737064"/>
    <lineage>
        <taxon>Bacteria</taxon>
        <taxon>Pseudomonadati</taxon>
        <taxon>Bacteroidota</taxon>
        <taxon>Flavobacteriia</taxon>
        <taxon>Flavobacteriales</taxon>
        <taxon>Flavobacteriaceae</taxon>
        <taxon>Bizionia</taxon>
    </lineage>
</organism>
<gene>
    <name evidence="3" type="ORF">ACFSQP_00200</name>
</gene>
<sequence length="220" mass="24129">MKKLIFALVLAVSFTGFAQDVIVEGIVKSKQTMTSDNEQMQAQLAMVGDVLTTTYFKGNKTRSETFNLMSGSTTTIIDGDTKDMLMYMDNQMTGKVYATENITPTEKDLEGVQVTKGTGTKTILGYTCQEYNVTMDKNGAKVNMSVYVTDKIEAMNSQVAQLGQQIEGFPLYMKMDVAQAGMALTITNEVTEVKKAEVADDKFIMKAPEGYTKTDNLGGM</sequence>
<feature type="chain" id="PRO_5047502650" evidence="1">
    <location>
        <begin position="19"/>
        <end position="220"/>
    </location>
</feature>
<feature type="signal peptide" evidence="1">
    <location>
        <begin position="1"/>
        <end position="18"/>
    </location>
</feature>
<comment type="caution">
    <text evidence="3">The sequence shown here is derived from an EMBL/GenBank/DDBJ whole genome shotgun (WGS) entry which is preliminary data.</text>
</comment>
<keyword evidence="4" id="KW-1185">Reference proteome</keyword>
<feature type="domain" description="DUF4412" evidence="2">
    <location>
        <begin position="51"/>
        <end position="205"/>
    </location>
</feature>
<name>A0ABW5KN77_9FLAO</name>
<dbReference type="Pfam" id="PF14371">
    <property type="entry name" value="DUF4412"/>
    <property type="match status" value="1"/>
</dbReference>
<accession>A0ABW5KN77</accession>
<dbReference type="RefSeq" id="WP_376890909.1">
    <property type="nucleotide sequence ID" value="NZ_JBHULS010000001.1"/>
</dbReference>
<dbReference type="InterPro" id="IPR025524">
    <property type="entry name" value="DUF4412"/>
</dbReference>
<dbReference type="EMBL" id="JBHULS010000001">
    <property type="protein sequence ID" value="MFD2550222.1"/>
    <property type="molecule type" value="Genomic_DNA"/>
</dbReference>